<dbReference type="Proteomes" id="UP000289738">
    <property type="component" value="Chromosome A07"/>
</dbReference>
<feature type="region of interest" description="Disordered" evidence="2">
    <location>
        <begin position="162"/>
        <end position="187"/>
    </location>
</feature>
<evidence type="ECO:0000256" key="1">
    <source>
        <dbReference type="SAM" id="Coils"/>
    </source>
</evidence>
<evidence type="ECO:0000313" key="4">
    <source>
        <dbReference type="Proteomes" id="UP000289738"/>
    </source>
</evidence>
<reference evidence="3 4" key="1">
    <citation type="submission" date="2019-01" db="EMBL/GenBank/DDBJ databases">
        <title>Sequencing of cultivated peanut Arachis hypogaea provides insights into genome evolution and oil improvement.</title>
        <authorList>
            <person name="Chen X."/>
        </authorList>
    </citation>
    <scope>NUCLEOTIDE SEQUENCE [LARGE SCALE GENOMIC DNA]</scope>
    <source>
        <strain evidence="4">cv. Fuhuasheng</strain>
        <tissue evidence="3">Leaves</tissue>
    </source>
</reference>
<evidence type="ECO:0000256" key="2">
    <source>
        <dbReference type="SAM" id="MobiDB-lite"/>
    </source>
</evidence>
<dbReference type="EMBL" id="SDMP01000007">
    <property type="protein sequence ID" value="RYR46114.1"/>
    <property type="molecule type" value="Genomic_DNA"/>
</dbReference>
<gene>
    <name evidence="3" type="ORF">Ahy_A07g031862</name>
</gene>
<evidence type="ECO:0000313" key="3">
    <source>
        <dbReference type="EMBL" id="RYR46114.1"/>
    </source>
</evidence>
<proteinExistence type="predicted"/>
<organism evidence="3 4">
    <name type="scientific">Arachis hypogaea</name>
    <name type="common">Peanut</name>
    <dbReference type="NCBI Taxonomy" id="3818"/>
    <lineage>
        <taxon>Eukaryota</taxon>
        <taxon>Viridiplantae</taxon>
        <taxon>Streptophyta</taxon>
        <taxon>Embryophyta</taxon>
        <taxon>Tracheophyta</taxon>
        <taxon>Spermatophyta</taxon>
        <taxon>Magnoliopsida</taxon>
        <taxon>eudicotyledons</taxon>
        <taxon>Gunneridae</taxon>
        <taxon>Pentapetalae</taxon>
        <taxon>rosids</taxon>
        <taxon>fabids</taxon>
        <taxon>Fabales</taxon>
        <taxon>Fabaceae</taxon>
        <taxon>Papilionoideae</taxon>
        <taxon>50 kb inversion clade</taxon>
        <taxon>dalbergioids sensu lato</taxon>
        <taxon>Dalbergieae</taxon>
        <taxon>Pterocarpus clade</taxon>
        <taxon>Arachis</taxon>
    </lineage>
</organism>
<comment type="caution">
    <text evidence="3">The sequence shown here is derived from an EMBL/GenBank/DDBJ whole genome shotgun (WGS) entry which is preliminary data.</text>
</comment>
<dbReference type="AlphaFoldDB" id="A0A445C5C2"/>
<accession>A0A445C5C2</accession>
<dbReference type="PANTHER" id="PTHR46929:SF4">
    <property type="entry name" value="MYB_SANT-LIKE DOMAIN-CONTAINING PROTEIN"/>
    <property type="match status" value="1"/>
</dbReference>
<name>A0A445C5C2_ARAHY</name>
<keyword evidence="1" id="KW-0175">Coiled coil</keyword>
<dbReference type="PANTHER" id="PTHR46929">
    <property type="entry name" value="EXPRESSED PROTEIN"/>
    <property type="match status" value="1"/>
</dbReference>
<feature type="coiled-coil region" evidence="1">
    <location>
        <begin position="363"/>
        <end position="397"/>
    </location>
</feature>
<sequence>MHASVDVAGVMTSIEGERKYVKNSKLIDMWVIHIENDGLKLNISVLGEMVDRIKDLMAAGEQQLPLFLLIIGMRYTRLPFHLEDEQPVGYSETSNVNDIFERAISHKSMFLGWMAANMSYPYDRSLTYVGFPTKFVWKDDASKLFPRKQGFAIGRLTHVPAGIHSSRNRNDKNLPVRRVSPADKSPAVHAPHFQHYQLVQVLLTSIPPPLLNHFGHDILHLRVKSGTVIAKPEVKKWMHTPIKHYDKLFEIYGTDRATGKHAESAKEKVKRWEKNKEKFNLNDDDSFLNMEEEWNEDPVTPHATSFTMGHSPEIGLSNQSTGSQGTSSRGTKRKTTMSDKLESEMETMSKGIQALTDMMKDGNHFYERSINIAEKQVLTAEEQVQVAKEQVQIAKQQVRIAERGLVILEQSRPRIYSENDVWTELENLGVMPELCMRCHRFLCREDRAKRKFFGVPADVRLATLYELMKEAVYVLR</sequence>
<keyword evidence="4" id="KW-1185">Reference proteome</keyword>
<protein>
    <submittedName>
        <fullName evidence="3">Uncharacterized protein</fullName>
    </submittedName>
</protein>
<feature type="region of interest" description="Disordered" evidence="2">
    <location>
        <begin position="307"/>
        <end position="344"/>
    </location>
</feature>
<feature type="compositionally biased region" description="Low complexity" evidence="2">
    <location>
        <begin position="317"/>
        <end position="329"/>
    </location>
</feature>